<dbReference type="EMBL" id="FMCV01000003">
    <property type="protein sequence ID" value="SCE82417.1"/>
    <property type="molecule type" value="Genomic_DNA"/>
</dbReference>
<organism evidence="5 6">
    <name type="scientific">Micromonospora marina</name>
    <dbReference type="NCBI Taxonomy" id="307120"/>
    <lineage>
        <taxon>Bacteria</taxon>
        <taxon>Bacillati</taxon>
        <taxon>Actinomycetota</taxon>
        <taxon>Actinomycetes</taxon>
        <taxon>Micromonosporales</taxon>
        <taxon>Micromonosporaceae</taxon>
        <taxon>Micromonospora</taxon>
    </lineage>
</organism>
<keyword evidence="2 5" id="KW-0808">Transferase</keyword>
<feature type="domain" description="Methyltransferase" evidence="4">
    <location>
        <begin position="52"/>
        <end position="147"/>
    </location>
</feature>
<dbReference type="InterPro" id="IPR041698">
    <property type="entry name" value="Methyltransf_25"/>
</dbReference>
<gene>
    <name evidence="5" type="ORF">GA0070215_103114</name>
</gene>
<evidence type="ECO:0000313" key="5">
    <source>
        <dbReference type="EMBL" id="SCE82417.1"/>
    </source>
</evidence>
<evidence type="ECO:0000259" key="4">
    <source>
        <dbReference type="Pfam" id="PF13649"/>
    </source>
</evidence>
<evidence type="ECO:0000256" key="3">
    <source>
        <dbReference type="ARBA" id="ARBA00022691"/>
    </source>
</evidence>
<dbReference type="AlphaFoldDB" id="A0A1C4VEK6"/>
<dbReference type="Pfam" id="PF13649">
    <property type="entry name" value="Methyltransf_25"/>
    <property type="match status" value="1"/>
</dbReference>
<proteinExistence type="predicted"/>
<protein>
    <submittedName>
        <fullName evidence="5">Methyltransferase domain-containing protein</fullName>
    </submittedName>
</protein>
<reference evidence="6" key="1">
    <citation type="submission" date="2016-06" db="EMBL/GenBank/DDBJ databases">
        <authorList>
            <person name="Varghese N."/>
        </authorList>
    </citation>
    <scope>NUCLEOTIDE SEQUENCE [LARGE SCALE GENOMIC DNA]</scope>
    <source>
        <strain evidence="6">DSM 45555</strain>
    </source>
</reference>
<accession>A0A1C4VEK6</accession>
<dbReference type="CDD" id="cd02440">
    <property type="entry name" value="AdoMet_MTases"/>
    <property type="match status" value="1"/>
</dbReference>
<dbReference type="GO" id="GO:0008168">
    <property type="term" value="F:methyltransferase activity"/>
    <property type="evidence" value="ECO:0007669"/>
    <property type="project" value="UniProtKB-KW"/>
</dbReference>
<dbReference type="RefSeq" id="WP_244166864.1">
    <property type="nucleotide sequence ID" value="NZ_FMCV01000003.1"/>
</dbReference>
<dbReference type="Proteomes" id="UP000198551">
    <property type="component" value="Unassembled WGS sequence"/>
</dbReference>
<evidence type="ECO:0000313" key="6">
    <source>
        <dbReference type="Proteomes" id="UP000198551"/>
    </source>
</evidence>
<dbReference type="PANTHER" id="PTHR43464">
    <property type="entry name" value="METHYLTRANSFERASE"/>
    <property type="match status" value="1"/>
</dbReference>
<keyword evidence="3" id="KW-0949">S-adenosyl-L-methionine</keyword>
<dbReference type="Gene3D" id="3.40.50.150">
    <property type="entry name" value="Vaccinia Virus protein VP39"/>
    <property type="match status" value="1"/>
</dbReference>
<dbReference type="GO" id="GO:0032259">
    <property type="term" value="P:methylation"/>
    <property type="evidence" value="ECO:0007669"/>
    <property type="project" value="UniProtKB-KW"/>
</dbReference>
<name>A0A1C4VEK6_9ACTN</name>
<keyword evidence="6" id="KW-1185">Reference proteome</keyword>
<sequence length="246" mass="26501">MSMMLAPAPAAVARWRRDWETVMRFYQPGRDEFLSAGLAAVEQTLGRSPERVLDVGGGPGTTAEAMLRRWPGAHVTVLDVDPALLALTGTAMPHVSTVRADIATEQWLASAGGPYDVVLALMTVHYLTADRVRDWYAEARQLLRPGGLLLVGDAMRDAASVVPAPPAGGGADPWAAWWSMLGGEPAMAPLLRQRAAVLTGLACAEFIAPVHWHRDAARRAGFADATVLHQRADHVLVSFRRSGDIR</sequence>
<dbReference type="InterPro" id="IPR029063">
    <property type="entry name" value="SAM-dependent_MTases_sf"/>
</dbReference>
<evidence type="ECO:0000256" key="1">
    <source>
        <dbReference type="ARBA" id="ARBA00022603"/>
    </source>
</evidence>
<dbReference type="PANTHER" id="PTHR43464:SF19">
    <property type="entry name" value="UBIQUINONE BIOSYNTHESIS O-METHYLTRANSFERASE, MITOCHONDRIAL"/>
    <property type="match status" value="1"/>
</dbReference>
<evidence type="ECO:0000256" key="2">
    <source>
        <dbReference type="ARBA" id="ARBA00022679"/>
    </source>
</evidence>
<keyword evidence="1 5" id="KW-0489">Methyltransferase</keyword>
<dbReference type="SUPFAM" id="SSF53335">
    <property type="entry name" value="S-adenosyl-L-methionine-dependent methyltransferases"/>
    <property type="match status" value="1"/>
</dbReference>